<organism evidence="2">
    <name type="scientific">Anguilla anguilla</name>
    <name type="common">European freshwater eel</name>
    <name type="synonym">Muraena anguilla</name>
    <dbReference type="NCBI Taxonomy" id="7936"/>
    <lineage>
        <taxon>Eukaryota</taxon>
        <taxon>Metazoa</taxon>
        <taxon>Chordata</taxon>
        <taxon>Craniata</taxon>
        <taxon>Vertebrata</taxon>
        <taxon>Euteleostomi</taxon>
        <taxon>Actinopterygii</taxon>
        <taxon>Neopterygii</taxon>
        <taxon>Teleostei</taxon>
        <taxon>Anguilliformes</taxon>
        <taxon>Anguillidae</taxon>
        <taxon>Anguilla</taxon>
    </lineage>
</organism>
<reference evidence="2" key="1">
    <citation type="submission" date="2014-11" db="EMBL/GenBank/DDBJ databases">
        <authorList>
            <person name="Amaro Gonzalez C."/>
        </authorList>
    </citation>
    <scope>NUCLEOTIDE SEQUENCE</scope>
</reference>
<dbReference type="AlphaFoldDB" id="A0A0E9XSU3"/>
<keyword evidence="1" id="KW-0472">Membrane</keyword>
<proteinExistence type="predicted"/>
<keyword evidence="1" id="KW-0812">Transmembrane</keyword>
<dbReference type="EMBL" id="GBXM01003844">
    <property type="protein sequence ID" value="JAI04734.1"/>
    <property type="molecule type" value="Transcribed_RNA"/>
</dbReference>
<protein>
    <submittedName>
        <fullName evidence="2">Uncharacterized protein</fullName>
    </submittedName>
</protein>
<sequence length="71" mass="7886">MLINKDISHVVPVSTANMSCKRNRSPSPKCALKTFFCRFLMCKSLVFQLMTSSLSLSGLSLLYLGQTLDRG</sequence>
<feature type="transmembrane region" description="Helical" evidence="1">
    <location>
        <begin position="45"/>
        <end position="65"/>
    </location>
</feature>
<evidence type="ECO:0000256" key="1">
    <source>
        <dbReference type="SAM" id="Phobius"/>
    </source>
</evidence>
<accession>A0A0E9XSU3</accession>
<reference evidence="2" key="2">
    <citation type="journal article" date="2015" name="Fish Shellfish Immunol.">
        <title>Early steps in the European eel (Anguilla anguilla)-Vibrio vulnificus interaction in the gills: Role of the RtxA13 toxin.</title>
        <authorList>
            <person name="Callol A."/>
            <person name="Pajuelo D."/>
            <person name="Ebbesson L."/>
            <person name="Teles M."/>
            <person name="MacKenzie S."/>
            <person name="Amaro C."/>
        </authorList>
    </citation>
    <scope>NUCLEOTIDE SEQUENCE</scope>
</reference>
<keyword evidence="1" id="KW-1133">Transmembrane helix</keyword>
<name>A0A0E9XSU3_ANGAN</name>
<evidence type="ECO:0000313" key="2">
    <source>
        <dbReference type="EMBL" id="JAI04734.1"/>
    </source>
</evidence>